<feature type="transmembrane region" description="Helical" evidence="1">
    <location>
        <begin position="18"/>
        <end position="38"/>
    </location>
</feature>
<evidence type="ECO:0000313" key="2">
    <source>
        <dbReference type="EMBL" id="MFC6640431.1"/>
    </source>
</evidence>
<dbReference type="EMBL" id="JBHSWA010000001">
    <property type="protein sequence ID" value="MFC6640431.1"/>
    <property type="molecule type" value="Genomic_DNA"/>
</dbReference>
<sequence>MTQRIENSDRGITLNKGLAWTMACGMVGAGLWVGMQLASVTTKMDQISDVSVEAASARLSLEVRIRSLENTMAQTRVQFETLYQSLQEIKADQRESTTLLRRILNERITP</sequence>
<name>A0ABW1YUA7_9RHOB</name>
<protein>
    <submittedName>
        <fullName evidence="2">Uncharacterized protein</fullName>
    </submittedName>
</protein>
<comment type="caution">
    <text evidence="2">The sequence shown here is derived from an EMBL/GenBank/DDBJ whole genome shotgun (WGS) entry which is preliminary data.</text>
</comment>
<reference evidence="3" key="1">
    <citation type="journal article" date="2019" name="Int. J. Syst. Evol. Microbiol.">
        <title>The Global Catalogue of Microorganisms (GCM) 10K type strain sequencing project: providing services to taxonomists for standard genome sequencing and annotation.</title>
        <authorList>
            <consortium name="The Broad Institute Genomics Platform"/>
            <consortium name="The Broad Institute Genome Sequencing Center for Infectious Disease"/>
            <person name="Wu L."/>
            <person name="Ma J."/>
        </authorList>
    </citation>
    <scope>NUCLEOTIDE SEQUENCE [LARGE SCALE GENOMIC DNA]</scope>
    <source>
        <strain evidence="3">NBRC 111368</strain>
    </source>
</reference>
<gene>
    <name evidence="2" type="ORF">ACFQAU_00380</name>
</gene>
<keyword evidence="1" id="KW-0812">Transmembrane</keyword>
<keyword evidence="1" id="KW-0472">Membrane</keyword>
<accession>A0ABW1YUA7</accession>
<evidence type="ECO:0000313" key="3">
    <source>
        <dbReference type="Proteomes" id="UP001596403"/>
    </source>
</evidence>
<keyword evidence="1" id="KW-1133">Transmembrane helix</keyword>
<dbReference type="Proteomes" id="UP001596403">
    <property type="component" value="Unassembled WGS sequence"/>
</dbReference>
<organism evidence="2 3">
    <name type="scientific">Sulfitobacter profundi</name>
    <dbReference type="NCBI Taxonomy" id="2679961"/>
    <lineage>
        <taxon>Bacteria</taxon>
        <taxon>Pseudomonadati</taxon>
        <taxon>Pseudomonadota</taxon>
        <taxon>Alphaproteobacteria</taxon>
        <taxon>Rhodobacterales</taxon>
        <taxon>Roseobacteraceae</taxon>
        <taxon>Sulfitobacter</taxon>
    </lineage>
</organism>
<proteinExistence type="predicted"/>
<dbReference type="RefSeq" id="WP_132443629.1">
    <property type="nucleotide sequence ID" value="NZ_JBHSWA010000001.1"/>
</dbReference>
<evidence type="ECO:0000256" key="1">
    <source>
        <dbReference type="SAM" id="Phobius"/>
    </source>
</evidence>
<keyword evidence="3" id="KW-1185">Reference proteome</keyword>